<evidence type="ECO:0000259" key="1">
    <source>
        <dbReference type="Pfam" id="PF19077"/>
    </source>
</evidence>
<dbReference type="RefSeq" id="WP_216521213.1">
    <property type="nucleotide sequence ID" value="NZ_JAHLPM010000015.1"/>
</dbReference>
<accession>A0ABS6E9A0</accession>
<keyword evidence="3" id="KW-1185">Reference proteome</keyword>
<protein>
    <recommendedName>
        <fullName evidence="1">Bacterial Ig-like domain-containing protein</fullName>
    </recommendedName>
</protein>
<sequence length="306" mass="31961">MAIQQVRVQIDGTWHVLTYNSSVKKYEKTITAPNITSYNLDGRYYPVTVEATNTAGTKTTVNDTTSGIGSSLKLVVKERIKPTINITSPGANAYIINSKQPIVFQLKDEVNGSGVNISSLSLKIDGGTAIGNGSPGMVCTKVTNGYDCTYTPQSALSDGSHTVTINVSDFDGNVATQASRTYTVDTVPPVLNITNPSDNFITNKASLVVQGTTNDVTSSPVTVTIKLNGADQGPITVSNGSFSKSITLKEGSNTIIVTSKDAAGRETISTINGTLDTSVPQVTNVSITPNPVDSGATMVISVTVSG</sequence>
<gene>
    <name evidence="2" type="ORF">KQI42_15940</name>
</gene>
<reference evidence="2 3" key="1">
    <citation type="submission" date="2021-06" db="EMBL/GenBank/DDBJ databases">
        <authorList>
            <person name="Sun Q."/>
            <person name="Li D."/>
        </authorList>
    </citation>
    <scope>NUCLEOTIDE SEQUENCE [LARGE SCALE GENOMIC DNA]</scope>
    <source>
        <strain evidence="2 3">MSJ-40</strain>
    </source>
</reference>
<dbReference type="InterPro" id="IPR044016">
    <property type="entry name" value="Big_13"/>
</dbReference>
<dbReference type="Proteomes" id="UP000749471">
    <property type="component" value="Unassembled WGS sequence"/>
</dbReference>
<evidence type="ECO:0000313" key="3">
    <source>
        <dbReference type="Proteomes" id="UP000749471"/>
    </source>
</evidence>
<feature type="domain" description="Bacterial Ig-like" evidence="1">
    <location>
        <begin position="122"/>
        <end position="186"/>
    </location>
</feature>
<name>A0ABS6E9A0_9FIRM</name>
<evidence type="ECO:0000313" key="2">
    <source>
        <dbReference type="EMBL" id="MBU5439507.1"/>
    </source>
</evidence>
<proteinExistence type="predicted"/>
<comment type="caution">
    <text evidence="2">The sequence shown here is derived from an EMBL/GenBank/DDBJ whole genome shotgun (WGS) entry which is preliminary data.</text>
</comment>
<dbReference type="Pfam" id="PF09136">
    <property type="entry name" value="Glucodextran_B"/>
    <property type="match status" value="1"/>
</dbReference>
<organism evidence="2 3">
    <name type="scientific">Tissierella simiarum</name>
    <dbReference type="NCBI Taxonomy" id="2841534"/>
    <lineage>
        <taxon>Bacteria</taxon>
        <taxon>Bacillati</taxon>
        <taxon>Bacillota</taxon>
        <taxon>Tissierellia</taxon>
        <taxon>Tissierellales</taxon>
        <taxon>Tissierellaceae</taxon>
        <taxon>Tissierella</taxon>
    </lineage>
</organism>
<dbReference type="EMBL" id="JAHLPM010000015">
    <property type="protein sequence ID" value="MBU5439507.1"/>
    <property type="molecule type" value="Genomic_DNA"/>
</dbReference>
<dbReference type="Pfam" id="PF19077">
    <property type="entry name" value="Big_13"/>
    <property type="match status" value="1"/>
</dbReference>